<feature type="signal peptide" evidence="3">
    <location>
        <begin position="1"/>
        <end position="18"/>
    </location>
</feature>
<accession>A0A485LIT2</accession>
<proteinExistence type="predicted"/>
<evidence type="ECO:0000256" key="1">
    <source>
        <dbReference type="SAM" id="MobiDB-lite"/>
    </source>
</evidence>
<name>A0A485LIT2_9STRA</name>
<keyword evidence="2" id="KW-1133">Transmembrane helix</keyword>
<gene>
    <name evidence="5" type="primary">Aste57867_20079</name>
    <name evidence="4" type="ORF">As57867_020013</name>
    <name evidence="5" type="ORF">ASTE57867_20079</name>
</gene>
<dbReference type="Proteomes" id="UP000332933">
    <property type="component" value="Unassembled WGS sequence"/>
</dbReference>
<reference evidence="4" key="2">
    <citation type="submission" date="2019-06" db="EMBL/GenBank/DDBJ databases">
        <title>Genomics analysis of Aphanomyces spp. identifies a new class of oomycete effector associated with host adaptation.</title>
        <authorList>
            <person name="Gaulin E."/>
        </authorList>
    </citation>
    <scope>NUCLEOTIDE SEQUENCE</scope>
    <source>
        <strain evidence="4">CBS 578.67</strain>
    </source>
</reference>
<organism evidence="5 6">
    <name type="scientific">Aphanomyces stellatus</name>
    <dbReference type="NCBI Taxonomy" id="120398"/>
    <lineage>
        <taxon>Eukaryota</taxon>
        <taxon>Sar</taxon>
        <taxon>Stramenopiles</taxon>
        <taxon>Oomycota</taxon>
        <taxon>Saprolegniomycetes</taxon>
        <taxon>Saprolegniales</taxon>
        <taxon>Verrucalvaceae</taxon>
        <taxon>Aphanomyces</taxon>
    </lineage>
</organism>
<evidence type="ECO:0000313" key="5">
    <source>
        <dbReference type="EMBL" id="VFT96774.1"/>
    </source>
</evidence>
<sequence length="367" mass="40857">MQLRVLVLLVVSLMAASSSNRKPSRRHPRPVVDRDDPIIDEELLPSRQDQEALLRAAMLRDAATDWLTLPFAPASPSDPFVQMTATNFVDDYQTKLAFHFATIETNRIVTAEIATHNVSLEEVAFEPETGVIAIQDDAMSKGYTYRVNLLLALHFNSKHFGGTKYFTVASADYTCKNDTLVGEKCEPESFLQNPRRTESVDAIPSYVRAIMNDTIYHGLPFNFTAYETQELTTHGDPDAKMHYAAFKVDDEPVPCMASIYFDGKKAHVLHYNTDCMTVHYDAALWRASARNDYLKVVGISAAVVTILAALGVFFGRRLLTAHQARYNSVRFQKHGGGGGGPVQECDNVPKPETTPRDLSKSYNSMAV</sequence>
<evidence type="ECO:0000256" key="3">
    <source>
        <dbReference type="SAM" id="SignalP"/>
    </source>
</evidence>
<dbReference type="EMBL" id="CAADRA010006765">
    <property type="protein sequence ID" value="VFT96774.1"/>
    <property type="molecule type" value="Genomic_DNA"/>
</dbReference>
<keyword evidence="2" id="KW-0812">Transmembrane</keyword>
<dbReference type="AlphaFoldDB" id="A0A485LIT2"/>
<dbReference type="EMBL" id="VJMH01006742">
    <property type="protein sequence ID" value="KAF0688209.1"/>
    <property type="molecule type" value="Genomic_DNA"/>
</dbReference>
<evidence type="ECO:0000256" key="2">
    <source>
        <dbReference type="SAM" id="Phobius"/>
    </source>
</evidence>
<feature type="chain" id="PRO_5036116551" evidence="3">
    <location>
        <begin position="19"/>
        <end position="367"/>
    </location>
</feature>
<keyword evidence="6" id="KW-1185">Reference proteome</keyword>
<evidence type="ECO:0000313" key="4">
    <source>
        <dbReference type="EMBL" id="KAF0688209.1"/>
    </source>
</evidence>
<evidence type="ECO:0000313" key="6">
    <source>
        <dbReference type="Proteomes" id="UP000332933"/>
    </source>
</evidence>
<keyword evidence="2" id="KW-0472">Membrane</keyword>
<reference evidence="5 6" key="1">
    <citation type="submission" date="2019-03" db="EMBL/GenBank/DDBJ databases">
        <authorList>
            <person name="Gaulin E."/>
            <person name="Dumas B."/>
        </authorList>
    </citation>
    <scope>NUCLEOTIDE SEQUENCE [LARGE SCALE GENOMIC DNA]</scope>
    <source>
        <strain evidence="5">CBS 568.67</strain>
    </source>
</reference>
<protein>
    <submittedName>
        <fullName evidence="5">Aste57867_20079 protein</fullName>
    </submittedName>
</protein>
<keyword evidence="3" id="KW-0732">Signal</keyword>
<feature type="transmembrane region" description="Helical" evidence="2">
    <location>
        <begin position="293"/>
        <end position="315"/>
    </location>
</feature>
<dbReference type="OrthoDB" id="70948at2759"/>
<feature type="compositionally biased region" description="Basic and acidic residues" evidence="1">
    <location>
        <begin position="347"/>
        <end position="359"/>
    </location>
</feature>
<feature type="region of interest" description="Disordered" evidence="1">
    <location>
        <begin position="332"/>
        <end position="367"/>
    </location>
</feature>